<dbReference type="AlphaFoldDB" id="A0A914EF35"/>
<comment type="similarity">
    <text evidence="1">Belongs to the cytochrome P450 family.</text>
</comment>
<dbReference type="InterPro" id="IPR050182">
    <property type="entry name" value="Cytochrome_P450_fam2"/>
</dbReference>
<dbReference type="GO" id="GO:0005737">
    <property type="term" value="C:cytoplasm"/>
    <property type="evidence" value="ECO:0007669"/>
    <property type="project" value="TreeGrafter"/>
</dbReference>
<dbReference type="GO" id="GO:0016712">
    <property type="term" value="F:oxidoreductase activity, acting on paired donors, with incorporation or reduction of molecular oxygen, reduced flavin or flavoprotein as one donor, and incorporation of one atom of oxygen"/>
    <property type="evidence" value="ECO:0007669"/>
    <property type="project" value="TreeGrafter"/>
</dbReference>
<dbReference type="GO" id="GO:0020037">
    <property type="term" value="F:heme binding"/>
    <property type="evidence" value="ECO:0007669"/>
    <property type="project" value="InterPro"/>
</dbReference>
<evidence type="ECO:0000256" key="4">
    <source>
        <dbReference type="ARBA" id="ARBA00023033"/>
    </source>
</evidence>
<keyword evidence="4" id="KW-0503">Monooxygenase</keyword>
<dbReference type="Gene3D" id="1.10.630.10">
    <property type="entry name" value="Cytochrome P450"/>
    <property type="match status" value="1"/>
</dbReference>
<organism evidence="5 6">
    <name type="scientific">Acrobeloides nanus</name>
    <dbReference type="NCBI Taxonomy" id="290746"/>
    <lineage>
        <taxon>Eukaryota</taxon>
        <taxon>Metazoa</taxon>
        <taxon>Ecdysozoa</taxon>
        <taxon>Nematoda</taxon>
        <taxon>Chromadorea</taxon>
        <taxon>Rhabditida</taxon>
        <taxon>Tylenchina</taxon>
        <taxon>Cephalobomorpha</taxon>
        <taxon>Cephaloboidea</taxon>
        <taxon>Cephalobidae</taxon>
        <taxon>Acrobeloides</taxon>
    </lineage>
</organism>
<evidence type="ECO:0000256" key="2">
    <source>
        <dbReference type="ARBA" id="ARBA00022723"/>
    </source>
</evidence>
<proteinExistence type="inferred from homology"/>
<accession>A0A914EF35</accession>
<dbReference type="SUPFAM" id="SSF48264">
    <property type="entry name" value="Cytochrome P450"/>
    <property type="match status" value="1"/>
</dbReference>
<protein>
    <submittedName>
        <fullName evidence="6">Cytochrome P450</fullName>
    </submittedName>
</protein>
<dbReference type="Proteomes" id="UP000887540">
    <property type="component" value="Unplaced"/>
</dbReference>
<keyword evidence="2" id="KW-0479">Metal-binding</keyword>
<reference evidence="6" key="1">
    <citation type="submission" date="2022-11" db="UniProtKB">
        <authorList>
            <consortium name="WormBaseParasite"/>
        </authorList>
    </citation>
    <scope>IDENTIFICATION</scope>
</reference>
<dbReference type="PANTHER" id="PTHR24300:SF375">
    <property type="entry name" value="CYTOCHROME P450 FAMILY"/>
    <property type="match status" value="1"/>
</dbReference>
<dbReference type="GO" id="GO:0006805">
    <property type="term" value="P:xenobiotic metabolic process"/>
    <property type="evidence" value="ECO:0007669"/>
    <property type="project" value="TreeGrafter"/>
</dbReference>
<dbReference type="GO" id="GO:0006082">
    <property type="term" value="P:organic acid metabolic process"/>
    <property type="evidence" value="ECO:0007669"/>
    <property type="project" value="TreeGrafter"/>
</dbReference>
<dbReference type="InterPro" id="IPR001128">
    <property type="entry name" value="Cyt_P450"/>
</dbReference>
<keyword evidence="4" id="KW-0560">Oxidoreductase</keyword>
<dbReference type="Pfam" id="PF00067">
    <property type="entry name" value="p450"/>
    <property type="match status" value="1"/>
</dbReference>
<keyword evidence="3" id="KW-0408">Iron</keyword>
<dbReference type="GO" id="GO:0005506">
    <property type="term" value="F:iron ion binding"/>
    <property type="evidence" value="ECO:0007669"/>
    <property type="project" value="InterPro"/>
</dbReference>
<keyword evidence="5" id="KW-1185">Reference proteome</keyword>
<dbReference type="PANTHER" id="PTHR24300">
    <property type="entry name" value="CYTOCHROME P450 508A4-RELATED"/>
    <property type="match status" value="1"/>
</dbReference>
<sequence>MQEELDLVIGSNRIISMDDKHNLHYTSAVINEIQRIANLIPINVLHTTSRNVNINGHHIRKGTMIIPQICAILYDEKVMR</sequence>
<name>A0A914EF35_9BILA</name>
<evidence type="ECO:0000256" key="3">
    <source>
        <dbReference type="ARBA" id="ARBA00023004"/>
    </source>
</evidence>
<evidence type="ECO:0000313" key="6">
    <source>
        <dbReference type="WBParaSite" id="ACRNAN_scaffold7861.g24421.t1"/>
    </source>
</evidence>
<dbReference type="InterPro" id="IPR036396">
    <property type="entry name" value="Cyt_P450_sf"/>
</dbReference>
<evidence type="ECO:0000313" key="5">
    <source>
        <dbReference type="Proteomes" id="UP000887540"/>
    </source>
</evidence>
<dbReference type="WBParaSite" id="ACRNAN_scaffold7861.g24421.t1">
    <property type="protein sequence ID" value="ACRNAN_scaffold7861.g24421.t1"/>
    <property type="gene ID" value="ACRNAN_scaffold7861.g24421"/>
</dbReference>
<evidence type="ECO:0000256" key="1">
    <source>
        <dbReference type="ARBA" id="ARBA00010617"/>
    </source>
</evidence>